<protein>
    <submittedName>
        <fullName evidence="1">Uncharacterized protein</fullName>
    </submittedName>
</protein>
<organism evidence="1 2">
    <name type="scientific">Rangifer tarandus platyrhynchus</name>
    <name type="common">Svalbard reindeer</name>
    <dbReference type="NCBI Taxonomy" id="3082113"/>
    <lineage>
        <taxon>Eukaryota</taxon>
        <taxon>Metazoa</taxon>
        <taxon>Chordata</taxon>
        <taxon>Craniata</taxon>
        <taxon>Vertebrata</taxon>
        <taxon>Euteleostomi</taxon>
        <taxon>Mammalia</taxon>
        <taxon>Eutheria</taxon>
        <taxon>Laurasiatheria</taxon>
        <taxon>Artiodactyla</taxon>
        <taxon>Ruminantia</taxon>
        <taxon>Pecora</taxon>
        <taxon>Cervidae</taxon>
        <taxon>Odocoileinae</taxon>
        <taxon>Rangifer</taxon>
    </lineage>
</organism>
<proteinExistence type="predicted"/>
<dbReference type="Proteomes" id="UP001162501">
    <property type="component" value="Chromosome 29"/>
</dbReference>
<evidence type="ECO:0000313" key="1">
    <source>
        <dbReference type="EMBL" id="CAN0411342.1"/>
    </source>
</evidence>
<reference evidence="1" key="2">
    <citation type="submission" date="2025-03" db="EMBL/GenBank/DDBJ databases">
        <authorList>
            <consortium name="ELIXIR-Norway"/>
            <consortium name="Elixir Norway"/>
        </authorList>
    </citation>
    <scope>NUCLEOTIDE SEQUENCE</scope>
</reference>
<name>A0AC59ZFT0_RANTA</name>
<gene>
    <name evidence="1" type="ORF">MRATA1EN22A_LOCUS17983</name>
</gene>
<accession>A0AC59ZFT0</accession>
<evidence type="ECO:0000313" key="2">
    <source>
        <dbReference type="Proteomes" id="UP001162501"/>
    </source>
</evidence>
<dbReference type="EMBL" id="OX596113">
    <property type="protein sequence ID" value="CAN0411342.1"/>
    <property type="molecule type" value="Genomic_DNA"/>
</dbReference>
<reference evidence="1" key="1">
    <citation type="submission" date="2023-05" db="EMBL/GenBank/DDBJ databases">
        <authorList>
            <consortium name="ELIXIR-Norway"/>
        </authorList>
    </citation>
    <scope>NUCLEOTIDE SEQUENCE</scope>
</reference>
<sequence length="292" mass="31172">MRGEKLVGRRGHQVAELPSGGRGRRSVGTPGPQAPPVDKRLTSSHGPTQCCTPAFPGCTNGSIRIQRHPQRSQGQQTGSRQTALVRPPEESETPPSRTDACAFSSTRAPEVGAEKTEIPGPGFVSVSRIVFVPYSRFPAAGTVSEKQGRQVSWVRIWSIEVTLLKFELAAESFGDLGITQMGFGRGHAGFCSVALNSSPGRKTEQAAQAEGLLGDAAMGAVAVARYLASAQYRVLIGLTSCQFQELTNELSVLALSSTQWTPRFPPWVRSSWKGRGGVAGSARPGTLLTSWR</sequence>